<evidence type="ECO:0000313" key="2">
    <source>
        <dbReference type="EMBL" id="MFC6722996.1"/>
    </source>
</evidence>
<keyword evidence="2" id="KW-0328">Glycosyltransferase</keyword>
<dbReference type="CDD" id="cd03801">
    <property type="entry name" value="GT4_PimA-like"/>
    <property type="match status" value="1"/>
</dbReference>
<dbReference type="Proteomes" id="UP001596328">
    <property type="component" value="Unassembled WGS sequence"/>
</dbReference>
<evidence type="ECO:0000313" key="3">
    <source>
        <dbReference type="Proteomes" id="UP001596328"/>
    </source>
</evidence>
<dbReference type="EC" id="2.4.-.-" evidence="2"/>
<feature type="domain" description="Glycosyl transferase family 1" evidence="1">
    <location>
        <begin position="188"/>
        <end position="353"/>
    </location>
</feature>
<name>A0ABD5RV21_9EURY</name>
<comment type="caution">
    <text evidence="2">The sequence shown here is derived from an EMBL/GenBank/DDBJ whole genome shotgun (WGS) entry which is preliminary data.</text>
</comment>
<gene>
    <name evidence="2" type="ORF">ACFQE1_01030</name>
</gene>
<dbReference type="Gene3D" id="3.40.50.2000">
    <property type="entry name" value="Glycogen Phosphorylase B"/>
    <property type="match status" value="2"/>
</dbReference>
<proteinExistence type="predicted"/>
<dbReference type="Pfam" id="PF00534">
    <property type="entry name" value="Glycos_transf_1"/>
    <property type="match status" value="1"/>
</dbReference>
<sequence>MSNSILIRSHQPLRQDEVSGGAARLMKNLARALSETEWSVDVLSPASTSGEITESQSITYREFNYGEPKSSVATIVNTVRGTSTFREVVATADYDVILDNISHFPYYPAHFLCPEDTTNAVFMHTAFFGAAREYVGPLRGSVIDLIDRTLPYLNGPEIVCAGNGTARRIHTKTNYRATHILHPCIQIEDFEYNFTPDSDTVLYLGRLAERKNVACLLRAWEIVEKESQQDLSLVIAGSGPKKEELQNLVADLGLGTVDFAGYVEENEKQRLFADSLLYILPSKMEGYVTTGIEALASGTPVIGSDTFGINDYIQHGETGFLFPVDEYDQLAQEILKRINDPGQMQPVAEKGRELALEHSYEKFRYRADKLFTELSNI</sequence>
<reference evidence="2 3" key="1">
    <citation type="journal article" date="2019" name="Int. J. Syst. Evol. Microbiol.">
        <title>The Global Catalogue of Microorganisms (GCM) 10K type strain sequencing project: providing services to taxonomists for standard genome sequencing and annotation.</title>
        <authorList>
            <consortium name="The Broad Institute Genomics Platform"/>
            <consortium name="The Broad Institute Genome Sequencing Center for Infectious Disease"/>
            <person name="Wu L."/>
            <person name="Ma J."/>
        </authorList>
    </citation>
    <scope>NUCLEOTIDE SEQUENCE [LARGE SCALE GENOMIC DNA]</scope>
    <source>
        <strain evidence="2 3">NBRC 111368</strain>
    </source>
</reference>
<dbReference type="PANTHER" id="PTHR45947">
    <property type="entry name" value="SULFOQUINOVOSYL TRANSFERASE SQD2"/>
    <property type="match status" value="1"/>
</dbReference>
<dbReference type="SUPFAM" id="SSF53756">
    <property type="entry name" value="UDP-Glycosyltransferase/glycogen phosphorylase"/>
    <property type="match status" value="1"/>
</dbReference>
<dbReference type="AlphaFoldDB" id="A0ABD5RV21"/>
<dbReference type="EMBL" id="JBHSWU010000002">
    <property type="protein sequence ID" value="MFC6722996.1"/>
    <property type="molecule type" value="Genomic_DNA"/>
</dbReference>
<organism evidence="2 3">
    <name type="scientific">Halobium palmae</name>
    <dbReference type="NCBI Taxonomy" id="1776492"/>
    <lineage>
        <taxon>Archaea</taxon>
        <taxon>Methanobacteriati</taxon>
        <taxon>Methanobacteriota</taxon>
        <taxon>Stenosarchaea group</taxon>
        <taxon>Halobacteria</taxon>
        <taxon>Halobacteriales</taxon>
        <taxon>Haloferacaceae</taxon>
        <taxon>Halobium</taxon>
    </lineage>
</organism>
<dbReference type="InterPro" id="IPR050194">
    <property type="entry name" value="Glycosyltransferase_grp1"/>
</dbReference>
<evidence type="ECO:0000259" key="1">
    <source>
        <dbReference type="Pfam" id="PF00534"/>
    </source>
</evidence>
<protein>
    <submittedName>
        <fullName evidence="2">Glycosyltransferase family 4 protein</fullName>
        <ecNumber evidence="2">2.4.-.-</ecNumber>
    </submittedName>
</protein>
<dbReference type="GO" id="GO:0016757">
    <property type="term" value="F:glycosyltransferase activity"/>
    <property type="evidence" value="ECO:0007669"/>
    <property type="project" value="UniProtKB-KW"/>
</dbReference>
<dbReference type="PANTHER" id="PTHR45947:SF3">
    <property type="entry name" value="SULFOQUINOVOSYL TRANSFERASE SQD2"/>
    <property type="match status" value="1"/>
</dbReference>
<keyword evidence="3" id="KW-1185">Reference proteome</keyword>
<dbReference type="InterPro" id="IPR001296">
    <property type="entry name" value="Glyco_trans_1"/>
</dbReference>
<keyword evidence="2" id="KW-0808">Transferase</keyword>
<accession>A0ABD5RV21</accession>